<organism evidence="1 2">
    <name type="scientific">Melastoma candidum</name>
    <dbReference type="NCBI Taxonomy" id="119954"/>
    <lineage>
        <taxon>Eukaryota</taxon>
        <taxon>Viridiplantae</taxon>
        <taxon>Streptophyta</taxon>
        <taxon>Embryophyta</taxon>
        <taxon>Tracheophyta</taxon>
        <taxon>Spermatophyta</taxon>
        <taxon>Magnoliopsida</taxon>
        <taxon>eudicotyledons</taxon>
        <taxon>Gunneridae</taxon>
        <taxon>Pentapetalae</taxon>
        <taxon>rosids</taxon>
        <taxon>malvids</taxon>
        <taxon>Myrtales</taxon>
        <taxon>Melastomataceae</taxon>
        <taxon>Melastomatoideae</taxon>
        <taxon>Melastomateae</taxon>
        <taxon>Melastoma</taxon>
    </lineage>
</organism>
<comment type="caution">
    <text evidence="1">The sequence shown here is derived from an EMBL/GenBank/DDBJ whole genome shotgun (WGS) entry which is preliminary data.</text>
</comment>
<accession>A0ACB9P3I2</accession>
<protein>
    <submittedName>
        <fullName evidence="1">Uncharacterized protein</fullName>
    </submittedName>
</protein>
<dbReference type="EMBL" id="CM042886">
    <property type="protein sequence ID" value="KAI4342467.1"/>
    <property type="molecule type" value="Genomic_DNA"/>
</dbReference>
<evidence type="ECO:0000313" key="2">
    <source>
        <dbReference type="Proteomes" id="UP001057402"/>
    </source>
</evidence>
<name>A0ACB9P3I2_9MYRT</name>
<keyword evidence="2" id="KW-1185">Reference proteome</keyword>
<dbReference type="Proteomes" id="UP001057402">
    <property type="component" value="Chromosome 7"/>
</dbReference>
<reference evidence="2" key="1">
    <citation type="journal article" date="2023" name="Front. Plant Sci.">
        <title>Chromosomal-level genome assembly of Melastoma candidum provides insights into trichome evolution.</title>
        <authorList>
            <person name="Zhong Y."/>
            <person name="Wu W."/>
            <person name="Sun C."/>
            <person name="Zou P."/>
            <person name="Liu Y."/>
            <person name="Dai S."/>
            <person name="Zhou R."/>
        </authorList>
    </citation>
    <scope>NUCLEOTIDE SEQUENCE [LARGE SCALE GENOMIC DNA]</scope>
</reference>
<evidence type="ECO:0000313" key="1">
    <source>
        <dbReference type="EMBL" id="KAI4342467.1"/>
    </source>
</evidence>
<proteinExistence type="predicted"/>
<sequence length="191" mass="20882">MHSNKTDGVSFVKGRRGPEVPTLDHEYGPKARPVTLVITSQSNPIQSSASFPPLVVGMHFMNPPPVMKLVEIIRCTDTSDETFSATKALAEMSRKTVICSNDYPGFIVNRILMPMINEAFYPLYPTDTDGSLELADFIGLDVCLSVMRVLQDGLGDANCAIAGAVRHVCFQRDHGVDDDHIKNVDKGYGVP</sequence>
<gene>
    <name evidence="1" type="ORF">MLD38_027094</name>
</gene>